<evidence type="ECO:0000259" key="7">
    <source>
        <dbReference type="SMART" id="SM00906"/>
    </source>
</evidence>
<dbReference type="InterPro" id="IPR007219">
    <property type="entry name" value="XnlR_reg_dom"/>
</dbReference>
<comment type="caution">
    <text evidence="8">The sequence shown here is derived from an EMBL/GenBank/DDBJ whole genome shotgun (WGS) entry which is preliminary data.</text>
</comment>
<dbReference type="GO" id="GO:0005634">
    <property type="term" value="C:nucleus"/>
    <property type="evidence" value="ECO:0007669"/>
    <property type="project" value="UniProtKB-SubCell"/>
</dbReference>
<feature type="region of interest" description="Disordered" evidence="6">
    <location>
        <begin position="547"/>
        <end position="590"/>
    </location>
</feature>
<dbReference type="Proteomes" id="UP000574317">
    <property type="component" value="Unassembled WGS sequence"/>
</dbReference>
<keyword evidence="3" id="KW-0805">Transcription regulation</keyword>
<dbReference type="EMBL" id="JAAOAO010000531">
    <property type="protein sequence ID" value="KAF5537632.1"/>
    <property type="molecule type" value="Genomic_DNA"/>
</dbReference>
<dbReference type="Pfam" id="PF04082">
    <property type="entry name" value="Fungal_trans"/>
    <property type="match status" value="1"/>
</dbReference>
<dbReference type="GO" id="GO:0003677">
    <property type="term" value="F:DNA binding"/>
    <property type="evidence" value="ECO:0007669"/>
    <property type="project" value="InterPro"/>
</dbReference>
<protein>
    <submittedName>
        <fullName evidence="8">Zn(II)Cys6 transcriptional activator</fullName>
    </submittedName>
</protein>
<keyword evidence="2" id="KW-0479">Metal-binding</keyword>
<dbReference type="PANTHER" id="PTHR47338:SF20">
    <property type="entry name" value="ZN(II)2CYS6 TRANSCRIPTION FACTOR (EUROFUNG)"/>
    <property type="match status" value="1"/>
</dbReference>
<feature type="compositionally biased region" description="Polar residues" evidence="6">
    <location>
        <begin position="484"/>
        <end position="501"/>
    </location>
</feature>
<evidence type="ECO:0000256" key="3">
    <source>
        <dbReference type="ARBA" id="ARBA00023015"/>
    </source>
</evidence>
<evidence type="ECO:0000256" key="2">
    <source>
        <dbReference type="ARBA" id="ARBA00022723"/>
    </source>
</evidence>
<proteinExistence type="predicted"/>
<feature type="region of interest" description="Disordered" evidence="6">
    <location>
        <begin position="444"/>
        <end position="535"/>
    </location>
</feature>
<accession>A0A8H5IIN9</accession>
<reference evidence="8 9" key="1">
    <citation type="submission" date="2020-05" db="EMBL/GenBank/DDBJ databases">
        <title>Identification and distribution of gene clusters putatively required for synthesis of sphingolipid metabolism inhibitors in phylogenetically diverse species of the filamentous fungus Fusarium.</title>
        <authorList>
            <person name="Kim H.-S."/>
            <person name="Busman M."/>
            <person name="Brown D.W."/>
            <person name="Divon H."/>
            <person name="Uhlig S."/>
            <person name="Proctor R.H."/>
        </authorList>
    </citation>
    <scope>NUCLEOTIDE SEQUENCE [LARGE SCALE GENOMIC DNA]</scope>
    <source>
        <strain evidence="8 9">NRRL 25196</strain>
    </source>
</reference>
<name>A0A8H5IIN9_9HYPO</name>
<evidence type="ECO:0000313" key="8">
    <source>
        <dbReference type="EMBL" id="KAF5537632.1"/>
    </source>
</evidence>
<keyword evidence="5" id="KW-0539">Nucleus</keyword>
<dbReference type="AlphaFoldDB" id="A0A8H5IIN9"/>
<organism evidence="8 9">
    <name type="scientific">Fusarium napiforme</name>
    <dbReference type="NCBI Taxonomy" id="42672"/>
    <lineage>
        <taxon>Eukaryota</taxon>
        <taxon>Fungi</taxon>
        <taxon>Dikarya</taxon>
        <taxon>Ascomycota</taxon>
        <taxon>Pezizomycotina</taxon>
        <taxon>Sordariomycetes</taxon>
        <taxon>Hypocreomycetidae</taxon>
        <taxon>Hypocreales</taxon>
        <taxon>Nectriaceae</taxon>
        <taxon>Fusarium</taxon>
        <taxon>Fusarium fujikuroi species complex</taxon>
    </lineage>
</organism>
<feature type="compositionally biased region" description="Polar residues" evidence="6">
    <location>
        <begin position="569"/>
        <end position="582"/>
    </location>
</feature>
<dbReference type="GO" id="GO:0000981">
    <property type="term" value="F:DNA-binding transcription factor activity, RNA polymerase II-specific"/>
    <property type="evidence" value="ECO:0007669"/>
    <property type="project" value="InterPro"/>
</dbReference>
<comment type="subcellular location">
    <subcellularLocation>
        <location evidence="1">Nucleus</location>
    </subcellularLocation>
</comment>
<dbReference type="PANTHER" id="PTHR47338">
    <property type="entry name" value="ZN(II)2CYS6 TRANSCRIPTION FACTOR (EUROFUNG)-RELATED"/>
    <property type="match status" value="1"/>
</dbReference>
<feature type="domain" description="Xylanolytic transcriptional activator regulatory" evidence="7">
    <location>
        <begin position="775"/>
        <end position="854"/>
    </location>
</feature>
<feature type="compositionally biased region" description="Polar residues" evidence="6">
    <location>
        <begin position="509"/>
        <end position="526"/>
    </location>
</feature>
<dbReference type="SMART" id="SM00906">
    <property type="entry name" value="Fungal_trans"/>
    <property type="match status" value="1"/>
</dbReference>
<keyword evidence="9" id="KW-1185">Reference proteome</keyword>
<evidence type="ECO:0000256" key="6">
    <source>
        <dbReference type="SAM" id="MobiDB-lite"/>
    </source>
</evidence>
<keyword evidence="4" id="KW-0804">Transcription</keyword>
<dbReference type="InterPro" id="IPR050815">
    <property type="entry name" value="TF_fung"/>
</dbReference>
<dbReference type="GO" id="GO:0006351">
    <property type="term" value="P:DNA-templated transcription"/>
    <property type="evidence" value="ECO:0007669"/>
    <property type="project" value="InterPro"/>
</dbReference>
<dbReference type="CDD" id="cd12148">
    <property type="entry name" value="fungal_TF_MHR"/>
    <property type="match status" value="1"/>
</dbReference>
<sequence length="1076" mass="120503">MAWDRDELNKKGFFFDNSIRTSIPWAPFPPHVETLRQSMLDFTCQDFDVTSEEDAATQHEAKRYSEGGYSESDWEDFFRRNFFDPLVQTASGSPKDSRSDADALWETFNGKGDEVDDSTVHRFETVKCPKPDYAFYLPMYHLNTNFHIPGITDHRAREWHKASTPSLVESFSWATLKMLYENGLRPTPFRVFNKEPREKDLKCYPWLLVEYKKEKYTFFDRQQLEETVCCQAANGSASAIKLNQIAARYTIELPDEAHVPPIPVVTTVGPKVKVWITYLAKDCMVLYGGKYSWSSRWEKRSQAYMMKCIWKGDMTIPQDIVKFRLILENAYTWATRVYKPLITTYIDQWRFVHSTGGLRPTSATTALTRRQEAMELSRSALPLVQGVLDRQSSFELDDSLHHRLTPMLIGVLVQQICVAERQTLTQEMDRIVAEKVKALTLNAGTSSCSCRSNMRANTTDEQTQEPSQATSVNVEDPKDDDYVDSQSHRSGSNDSTPSTPTGGLRRSTRLNPQVPSSHPSTPTGHTPRTPDAGSTVEKAPLAFSLFQAPESQSSYSKPVVESEPESDLEWSTTSGDEPTNTLDGDVTPLPSPSAASSIIFTPTDDGSTQVPGPILSPEGPAIGLRPADPSPAPVPNSDIFQPISRDILTIRDGQFFLEQQKRFTADGTFGSLIDHYETTIHHWLPMLSIKRLKQDAEALADSTRGAVDVLVFLALETLISQSDEHTILPQSNPSYLKAKHGSFIAESGGTINIRLVQTLTLLALYELGHRIYPAAYLTIGQAVRLATMVGLHSPKDAKQLFVEPETWTLCEEQRRTWWVIVMLDRVVVAGSPQLLMAAPDPSTNDLLPCNDNDWTNGRIGFNEALFTRNFHSPSSVGQFARVCQAVHMFGKVLRHIKAREKDTDPVELTTEALQLHVVLVALDQGIMNNDFDIMTAHGSLHSALSLCSLARLLLYNEYACNEPSFNTARERLATEVEMQQISLASIQEIVSKTIPQMVRQIVPASQQQSKGPRHSPILAGCLYHAATECAWFVRENNDAEMVAGLEAITNALQVLKSEWSVCNEYLSYLEGSKAHN</sequence>
<evidence type="ECO:0000256" key="1">
    <source>
        <dbReference type="ARBA" id="ARBA00004123"/>
    </source>
</evidence>
<evidence type="ECO:0000256" key="5">
    <source>
        <dbReference type="ARBA" id="ARBA00023242"/>
    </source>
</evidence>
<feature type="compositionally biased region" description="Polar residues" evidence="6">
    <location>
        <begin position="444"/>
        <end position="473"/>
    </location>
</feature>
<dbReference type="GO" id="GO:0008270">
    <property type="term" value="F:zinc ion binding"/>
    <property type="evidence" value="ECO:0007669"/>
    <property type="project" value="InterPro"/>
</dbReference>
<gene>
    <name evidence="8" type="ORF">FNAPI_11351</name>
</gene>
<evidence type="ECO:0000313" key="9">
    <source>
        <dbReference type="Proteomes" id="UP000574317"/>
    </source>
</evidence>
<evidence type="ECO:0000256" key="4">
    <source>
        <dbReference type="ARBA" id="ARBA00023163"/>
    </source>
</evidence>